<proteinExistence type="inferred from homology"/>
<evidence type="ECO:0000256" key="4">
    <source>
        <dbReference type="SAM" id="MobiDB-lite"/>
    </source>
</evidence>
<accession>A0A7J7WHT0</accession>
<dbReference type="Proteomes" id="UP000527355">
    <property type="component" value="Unassembled WGS sequence"/>
</dbReference>
<evidence type="ECO:0000256" key="1">
    <source>
        <dbReference type="ARBA" id="ARBA00010528"/>
    </source>
</evidence>
<name>A0A7J7WHT0_MYOMY</name>
<reference evidence="5 6" key="1">
    <citation type="journal article" date="2020" name="Nature">
        <title>Six reference-quality genomes reveal evolution of bat adaptations.</title>
        <authorList>
            <person name="Jebb D."/>
            <person name="Huang Z."/>
            <person name="Pippel M."/>
            <person name="Hughes G.M."/>
            <person name="Lavrichenko K."/>
            <person name="Devanna P."/>
            <person name="Winkler S."/>
            <person name="Jermiin L.S."/>
            <person name="Skirmuntt E.C."/>
            <person name="Katzourakis A."/>
            <person name="Burkitt-Gray L."/>
            <person name="Ray D.A."/>
            <person name="Sullivan K.A.M."/>
            <person name="Roscito J.G."/>
            <person name="Kirilenko B.M."/>
            <person name="Davalos L.M."/>
            <person name="Corthals A.P."/>
            <person name="Power M.L."/>
            <person name="Jones G."/>
            <person name="Ransome R.D."/>
            <person name="Dechmann D.K.N."/>
            <person name="Locatelli A.G."/>
            <person name="Puechmaille S.J."/>
            <person name="Fedrigo O."/>
            <person name="Jarvis E.D."/>
            <person name="Hiller M."/>
            <person name="Vernes S.C."/>
            <person name="Myers E.W."/>
            <person name="Teeling E.C."/>
        </authorList>
    </citation>
    <scope>NUCLEOTIDE SEQUENCE [LARGE SCALE GENOMIC DNA]</scope>
    <source>
        <strain evidence="5">MMyoMyo1</strain>
        <tissue evidence="5">Flight muscle</tissue>
    </source>
</reference>
<sequence>MSKGHRIEEVPEPPLVAEDTVEGYKKTKEAVLLLEKPQGPCIIYNADNGIIKVFRNIPGITLLNAKNHKLRVGKATAALEAKSDEKVVPSKKPVARKKGGRLLALRSRRSLWWGKGCSYQETSSREEARRKETHHRRKKPMA</sequence>
<gene>
    <name evidence="5" type="ORF">mMyoMyo1_012128</name>
</gene>
<dbReference type="Gene3D" id="3.40.1370.10">
    <property type="match status" value="2"/>
</dbReference>
<dbReference type="GO" id="GO:1990904">
    <property type="term" value="C:ribonucleoprotein complex"/>
    <property type="evidence" value="ECO:0007669"/>
    <property type="project" value="UniProtKB-KW"/>
</dbReference>
<evidence type="ECO:0000313" key="5">
    <source>
        <dbReference type="EMBL" id="KAF6336939.1"/>
    </source>
</evidence>
<dbReference type="AlphaFoldDB" id="A0A7J7WHT0"/>
<dbReference type="PANTHER" id="PTHR19431">
    <property type="entry name" value="60S RIBOSOMAL PROTEIN L4"/>
    <property type="match status" value="1"/>
</dbReference>
<organism evidence="5 6">
    <name type="scientific">Myotis myotis</name>
    <name type="common">Greater mouse-eared bat</name>
    <name type="synonym">Vespertilio myotis</name>
    <dbReference type="NCBI Taxonomy" id="51298"/>
    <lineage>
        <taxon>Eukaryota</taxon>
        <taxon>Metazoa</taxon>
        <taxon>Chordata</taxon>
        <taxon>Craniata</taxon>
        <taxon>Vertebrata</taxon>
        <taxon>Euteleostomi</taxon>
        <taxon>Mammalia</taxon>
        <taxon>Eutheria</taxon>
        <taxon>Laurasiatheria</taxon>
        <taxon>Chiroptera</taxon>
        <taxon>Yangochiroptera</taxon>
        <taxon>Vespertilionidae</taxon>
        <taxon>Myotis</taxon>
    </lineage>
</organism>
<evidence type="ECO:0000313" key="6">
    <source>
        <dbReference type="Proteomes" id="UP000527355"/>
    </source>
</evidence>
<dbReference type="InterPro" id="IPR023574">
    <property type="entry name" value="Ribosomal_uL4_dom_sf"/>
</dbReference>
<evidence type="ECO:0000256" key="3">
    <source>
        <dbReference type="ARBA" id="ARBA00023274"/>
    </source>
</evidence>
<dbReference type="GO" id="GO:0003735">
    <property type="term" value="F:structural constituent of ribosome"/>
    <property type="evidence" value="ECO:0007669"/>
    <property type="project" value="InterPro"/>
</dbReference>
<dbReference type="EMBL" id="JABWUV010000008">
    <property type="protein sequence ID" value="KAF6336939.1"/>
    <property type="molecule type" value="Genomic_DNA"/>
</dbReference>
<feature type="compositionally biased region" description="Basic residues" evidence="4">
    <location>
        <begin position="131"/>
        <end position="142"/>
    </location>
</feature>
<comment type="similarity">
    <text evidence="1">Belongs to the universal ribosomal protein uL4 family.</text>
</comment>
<feature type="region of interest" description="Disordered" evidence="4">
    <location>
        <begin position="117"/>
        <end position="142"/>
    </location>
</feature>
<dbReference type="GO" id="GO:0006412">
    <property type="term" value="P:translation"/>
    <property type="evidence" value="ECO:0007669"/>
    <property type="project" value="InterPro"/>
</dbReference>
<evidence type="ECO:0000256" key="2">
    <source>
        <dbReference type="ARBA" id="ARBA00022980"/>
    </source>
</evidence>
<keyword evidence="6" id="KW-1185">Reference proteome</keyword>
<protein>
    <submittedName>
        <fullName evidence="5">Uncharacterized protein</fullName>
    </submittedName>
</protein>
<comment type="caution">
    <text evidence="5">The sequence shown here is derived from an EMBL/GenBank/DDBJ whole genome shotgun (WGS) entry which is preliminary data.</text>
</comment>
<dbReference type="InterPro" id="IPR045240">
    <property type="entry name" value="Ribosomal_uL4_euk/arch"/>
</dbReference>
<keyword evidence="2" id="KW-0689">Ribosomal protein</keyword>
<dbReference type="SUPFAM" id="SSF52166">
    <property type="entry name" value="Ribosomal protein L4"/>
    <property type="match status" value="1"/>
</dbReference>
<keyword evidence="3" id="KW-0687">Ribonucleoprotein</keyword>
<dbReference type="GO" id="GO:0005840">
    <property type="term" value="C:ribosome"/>
    <property type="evidence" value="ECO:0007669"/>
    <property type="project" value="UniProtKB-KW"/>
</dbReference>